<organism evidence="1 2">
    <name type="scientific">Cronartium quercuum f. sp. fusiforme G11</name>
    <dbReference type="NCBI Taxonomy" id="708437"/>
    <lineage>
        <taxon>Eukaryota</taxon>
        <taxon>Fungi</taxon>
        <taxon>Dikarya</taxon>
        <taxon>Basidiomycota</taxon>
        <taxon>Pucciniomycotina</taxon>
        <taxon>Pucciniomycetes</taxon>
        <taxon>Pucciniales</taxon>
        <taxon>Coleosporiaceae</taxon>
        <taxon>Cronartium</taxon>
    </lineage>
</organism>
<name>A0A9P6N579_9BASI</name>
<sequence length="64" mass="6955">MKLAELDDSNTITLLGTGDGESQVSSDLSCLACLSGLLTGSRGWLQTQVARAEWRCWLGSRCRH</sequence>
<dbReference type="Proteomes" id="UP000886653">
    <property type="component" value="Unassembled WGS sequence"/>
</dbReference>
<comment type="caution">
    <text evidence="1">The sequence shown here is derived from an EMBL/GenBank/DDBJ whole genome shotgun (WGS) entry which is preliminary data.</text>
</comment>
<dbReference type="AlphaFoldDB" id="A0A9P6N579"/>
<keyword evidence="2" id="KW-1185">Reference proteome</keyword>
<reference evidence="1" key="1">
    <citation type="submission" date="2013-11" db="EMBL/GenBank/DDBJ databases">
        <title>Genome sequence of the fusiform rust pathogen reveals effectors for host alternation and coevolution with pine.</title>
        <authorList>
            <consortium name="DOE Joint Genome Institute"/>
            <person name="Smith K."/>
            <person name="Pendleton A."/>
            <person name="Kubisiak T."/>
            <person name="Anderson C."/>
            <person name="Salamov A."/>
            <person name="Aerts A."/>
            <person name="Riley R."/>
            <person name="Clum A."/>
            <person name="Lindquist E."/>
            <person name="Ence D."/>
            <person name="Campbell M."/>
            <person name="Kronenberg Z."/>
            <person name="Feau N."/>
            <person name="Dhillon B."/>
            <person name="Hamelin R."/>
            <person name="Burleigh J."/>
            <person name="Smith J."/>
            <person name="Yandell M."/>
            <person name="Nelson C."/>
            <person name="Grigoriev I."/>
            <person name="Davis J."/>
        </authorList>
    </citation>
    <scope>NUCLEOTIDE SEQUENCE</scope>
    <source>
        <strain evidence="1">G11</strain>
    </source>
</reference>
<proteinExistence type="predicted"/>
<protein>
    <submittedName>
        <fullName evidence="1">Uncharacterized protein</fullName>
    </submittedName>
</protein>
<evidence type="ECO:0000313" key="1">
    <source>
        <dbReference type="EMBL" id="KAG0139376.1"/>
    </source>
</evidence>
<evidence type="ECO:0000313" key="2">
    <source>
        <dbReference type="Proteomes" id="UP000886653"/>
    </source>
</evidence>
<accession>A0A9P6N579</accession>
<dbReference type="EMBL" id="MU167607">
    <property type="protein sequence ID" value="KAG0139376.1"/>
    <property type="molecule type" value="Genomic_DNA"/>
</dbReference>
<gene>
    <name evidence="1" type="ORF">CROQUDRAFT_666604</name>
</gene>